<dbReference type="Gene3D" id="3.40.50.12710">
    <property type="match status" value="1"/>
</dbReference>
<dbReference type="SUPFAM" id="SSF53335">
    <property type="entry name" value="S-adenosyl-L-methionine-dependent methyltransferases"/>
    <property type="match status" value="1"/>
</dbReference>
<reference evidence="4" key="1">
    <citation type="submission" date="2018-08" db="EMBL/GenBank/DDBJ databases">
        <authorList>
            <person name="Rodrigo-Torres L."/>
            <person name="Arahal R. D."/>
            <person name="Lucena T."/>
        </authorList>
    </citation>
    <scope>NUCLEOTIDE SEQUENCE [LARGE SCALE GENOMIC DNA]</scope>
    <source>
        <strain evidence="4">CECT 7235</strain>
    </source>
</reference>
<dbReference type="PANTHER" id="PTHR12049">
    <property type="entry name" value="PROTEIN ARGININE METHYLTRANSFERASE NDUFAF7, MITOCHONDRIAL"/>
    <property type="match status" value="1"/>
</dbReference>
<dbReference type="InterPro" id="IPR038375">
    <property type="entry name" value="NDUFAF7_sf"/>
</dbReference>
<dbReference type="InterPro" id="IPR003788">
    <property type="entry name" value="NDUFAF7"/>
</dbReference>
<dbReference type="InterPro" id="IPR029063">
    <property type="entry name" value="SAM-dependent_MTases_sf"/>
</dbReference>
<evidence type="ECO:0000256" key="2">
    <source>
        <dbReference type="ARBA" id="ARBA00022679"/>
    </source>
</evidence>
<proteinExistence type="predicted"/>
<evidence type="ECO:0000256" key="1">
    <source>
        <dbReference type="ARBA" id="ARBA00022603"/>
    </source>
</evidence>
<keyword evidence="4" id="KW-1185">Reference proteome</keyword>
<protein>
    <submittedName>
        <fullName evidence="3">Uncharacterized protein</fullName>
    </submittedName>
</protein>
<sequence>MTALAEILRRQIAAQGPITVADYMAQCLLHPRHGYYTTRDPFGMAGDFTTAPEISQMFGELLGLLIAQVWMDQGAPARFTLAELGPGRGTLMADMLRATARVPGFHAGAQVHLVEASAVLRAAQAERVPSARWHDGTDSLPDDQPLFLVANEFFDALPIRQFLRYPKGWAERMIGLEGDRLTFGLTPPAPIAMLDHRLDSTSEGTLVETCAPALPIIDAISTRIAAHGGMALIVDYGDWGNHGDTLQAIWQQQKDDPLAHPGQADLTAHVDFRALAAASPLAATPLTAQGALLERLGIAQRTEALARNLTGAALESHIAAYRRLTQPSEMGQLFKALGLYPPQAPAPPGFG</sequence>
<accession>A0A3B0MNY9</accession>
<gene>
    <name evidence="3" type="ORF">ROE7235_00370</name>
</gene>
<evidence type="ECO:0000313" key="3">
    <source>
        <dbReference type="EMBL" id="SUZ30644.1"/>
    </source>
</evidence>
<dbReference type="Proteomes" id="UP000272908">
    <property type="component" value="Unassembled WGS sequence"/>
</dbReference>
<dbReference type="OrthoDB" id="9794208at2"/>
<dbReference type="GO" id="GO:0035243">
    <property type="term" value="F:protein-arginine omega-N symmetric methyltransferase activity"/>
    <property type="evidence" value="ECO:0007669"/>
    <property type="project" value="TreeGrafter"/>
</dbReference>
<dbReference type="GO" id="GO:0032259">
    <property type="term" value="P:methylation"/>
    <property type="evidence" value="ECO:0007669"/>
    <property type="project" value="UniProtKB-KW"/>
</dbReference>
<dbReference type="EMBL" id="UIHC01000002">
    <property type="protein sequence ID" value="SUZ30644.1"/>
    <property type="molecule type" value="Genomic_DNA"/>
</dbReference>
<name>A0A3B0MNY9_9RHOB</name>
<keyword evidence="1" id="KW-0489">Methyltransferase</keyword>
<organism evidence="3 4">
    <name type="scientific">Roseinatronobacter ekhonensis</name>
    <dbReference type="NCBI Taxonomy" id="254356"/>
    <lineage>
        <taxon>Bacteria</taxon>
        <taxon>Pseudomonadati</taxon>
        <taxon>Pseudomonadota</taxon>
        <taxon>Alphaproteobacteria</taxon>
        <taxon>Rhodobacterales</taxon>
        <taxon>Paracoccaceae</taxon>
        <taxon>Roseinatronobacter</taxon>
    </lineage>
</organism>
<dbReference type="RefSeq" id="WP_121092949.1">
    <property type="nucleotide sequence ID" value="NZ_UIHC01000002.1"/>
</dbReference>
<keyword evidence="2" id="KW-0808">Transferase</keyword>
<dbReference type="AlphaFoldDB" id="A0A3B0MNY9"/>
<dbReference type="PANTHER" id="PTHR12049:SF7">
    <property type="entry name" value="PROTEIN ARGININE METHYLTRANSFERASE NDUFAF7, MITOCHONDRIAL"/>
    <property type="match status" value="1"/>
</dbReference>
<dbReference type="Pfam" id="PF02636">
    <property type="entry name" value="Methyltransf_28"/>
    <property type="match status" value="1"/>
</dbReference>
<evidence type="ECO:0000313" key="4">
    <source>
        <dbReference type="Proteomes" id="UP000272908"/>
    </source>
</evidence>